<evidence type="ECO:0000313" key="9">
    <source>
        <dbReference type="EMBL" id="RHC95916.1"/>
    </source>
</evidence>
<accession>A0A2I1TTP8</accession>
<dbReference type="SUPFAM" id="SSF46785">
    <property type="entry name" value="Winged helix' DNA-binding domain"/>
    <property type="match status" value="1"/>
</dbReference>
<dbReference type="Pfam" id="PF03466">
    <property type="entry name" value="LysR_substrate"/>
    <property type="match status" value="1"/>
</dbReference>
<dbReference type="InterPro" id="IPR000847">
    <property type="entry name" value="LysR_HTH_N"/>
</dbReference>
<dbReference type="Pfam" id="PF00126">
    <property type="entry name" value="HTH_1"/>
    <property type="match status" value="1"/>
</dbReference>
<reference evidence="13 14" key="2">
    <citation type="journal article" date="2019" name="Nat. Med.">
        <title>A library of human gut bacterial isolates paired with longitudinal multiomics data enables mechanistic microbiome research.</title>
        <authorList>
            <person name="Poyet M."/>
            <person name="Groussin M."/>
            <person name="Gibbons S.M."/>
            <person name="Avila-Pacheco J."/>
            <person name="Jiang X."/>
            <person name="Kearney S.M."/>
            <person name="Perrotta A.R."/>
            <person name="Berdy B."/>
            <person name="Zhao S."/>
            <person name="Lieberman T.D."/>
            <person name="Swanson P.K."/>
            <person name="Smith M."/>
            <person name="Roesemann S."/>
            <person name="Alexander J.E."/>
            <person name="Rich S.A."/>
            <person name="Livny J."/>
            <person name="Vlamakis H."/>
            <person name="Clish C."/>
            <person name="Bullock K."/>
            <person name="Deik A."/>
            <person name="Scott J."/>
            <person name="Pierce K.A."/>
            <person name="Xavier R.J."/>
            <person name="Alm E.J."/>
        </authorList>
    </citation>
    <scope>NUCLEOTIDE SEQUENCE [LARGE SCALE GENOMIC DNA]</scope>
    <source>
        <strain evidence="8 14">BIOML-A1</strain>
        <strain evidence="7 15">BIOML-A10</strain>
        <strain evidence="6 13">BIOML-A18</strain>
    </source>
</reference>
<evidence type="ECO:0000256" key="3">
    <source>
        <dbReference type="ARBA" id="ARBA00023125"/>
    </source>
</evidence>
<dbReference type="PRINTS" id="PR00039">
    <property type="entry name" value="HTHLYSR"/>
</dbReference>
<dbReference type="InterPro" id="IPR036388">
    <property type="entry name" value="WH-like_DNA-bd_sf"/>
</dbReference>
<dbReference type="Proteomes" id="UP000441330">
    <property type="component" value="Unassembled WGS sequence"/>
</dbReference>
<evidence type="ECO:0000256" key="2">
    <source>
        <dbReference type="ARBA" id="ARBA00023015"/>
    </source>
</evidence>
<keyword evidence="4" id="KW-0804">Transcription</keyword>
<name>A0A2I1TTP8_STRPA</name>
<feature type="domain" description="HTH lysR-type" evidence="5">
    <location>
        <begin position="1"/>
        <end position="58"/>
    </location>
</feature>
<dbReference type="PANTHER" id="PTHR30346:SF0">
    <property type="entry name" value="HCA OPERON TRANSCRIPTIONAL ACTIVATOR HCAR"/>
    <property type="match status" value="1"/>
</dbReference>
<dbReference type="EMBL" id="QSIO01000001">
    <property type="protein sequence ID" value="RHC95916.1"/>
    <property type="molecule type" value="Genomic_DNA"/>
</dbReference>
<evidence type="ECO:0000313" key="15">
    <source>
        <dbReference type="Proteomes" id="UP000462658"/>
    </source>
</evidence>
<dbReference type="FunFam" id="1.10.10.10:FF:000001">
    <property type="entry name" value="LysR family transcriptional regulator"/>
    <property type="match status" value="1"/>
</dbReference>
<dbReference type="PROSITE" id="PS50931">
    <property type="entry name" value="HTH_LYSR"/>
    <property type="match status" value="1"/>
</dbReference>
<dbReference type="GO" id="GO:0032993">
    <property type="term" value="C:protein-DNA complex"/>
    <property type="evidence" value="ECO:0007669"/>
    <property type="project" value="TreeGrafter"/>
</dbReference>
<evidence type="ECO:0000313" key="13">
    <source>
        <dbReference type="Proteomes" id="UP000430295"/>
    </source>
</evidence>
<dbReference type="InterPro" id="IPR036390">
    <property type="entry name" value="WH_DNA-bd_sf"/>
</dbReference>
<dbReference type="EMBL" id="WMYS01000001">
    <property type="protein sequence ID" value="MTR40644.1"/>
    <property type="molecule type" value="Genomic_DNA"/>
</dbReference>
<dbReference type="EMBL" id="WMZJ01000004">
    <property type="protein sequence ID" value="MTS54464.1"/>
    <property type="molecule type" value="Genomic_DNA"/>
</dbReference>
<dbReference type="AlphaFoldDB" id="A0A2I1TTP8"/>
<evidence type="ECO:0000313" key="12">
    <source>
        <dbReference type="Proteomes" id="UP000285773"/>
    </source>
</evidence>
<comment type="similarity">
    <text evidence="1">Belongs to the LysR transcriptional regulatory family.</text>
</comment>
<dbReference type="PANTHER" id="PTHR30346">
    <property type="entry name" value="TRANSCRIPTIONAL DUAL REGULATOR HCAR-RELATED"/>
    <property type="match status" value="1"/>
</dbReference>
<proteinExistence type="inferred from homology"/>
<dbReference type="Gene3D" id="3.40.190.290">
    <property type="match status" value="1"/>
</dbReference>
<dbReference type="Proteomes" id="UP000462658">
    <property type="component" value="Unassembled WGS sequence"/>
</dbReference>
<evidence type="ECO:0000313" key="14">
    <source>
        <dbReference type="Proteomes" id="UP000441330"/>
    </source>
</evidence>
<evidence type="ECO:0000313" key="10">
    <source>
        <dbReference type="EMBL" id="RHN25265.1"/>
    </source>
</evidence>
<dbReference type="Proteomes" id="UP000285725">
    <property type="component" value="Unassembled WGS sequence"/>
</dbReference>
<protein>
    <submittedName>
        <fullName evidence="8">LysR family transcriptional regulator</fullName>
    </submittedName>
</protein>
<organism evidence="8 14">
    <name type="scientific">Streptococcus parasanguinis</name>
    <dbReference type="NCBI Taxonomy" id="1318"/>
    <lineage>
        <taxon>Bacteria</taxon>
        <taxon>Bacillati</taxon>
        <taxon>Bacillota</taxon>
        <taxon>Bacilli</taxon>
        <taxon>Lactobacillales</taxon>
        <taxon>Streptococcaceae</taxon>
        <taxon>Streptococcus</taxon>
    </lineage>
</organism>
<evidence type="ECO:0000256" key="4">
    <source>
        <dbReference type="ARBA" id="ARBA00023163"/>
    </source>
</evidence>
<reference evidence="11 12" key="1">
    <citation type="submission" date="2018-08" db="EMBL/GenBank/DDBJ databases">
        <title>A genome reference for cultivated species of the human gut microbiota.</title>
        <authorList>
            <person name="Zou Y."/>
            <person name="Xue W."/>
            <person name="Luo G."/>
        </authorList>
    </citation>
    <scope>NUCLEOTIDE SEQUENCE [LARGE SCALE GENOMIC DNA]</scope>
    <source>
        <strain evidence="10 11">AF30-12BH</strain>
        <strain evidence="9 12">AM33-3BH</strain>
    </source>
</reference>
<dbReference type="GO" id="GO:0003700">
    <property type="term" value="F:DNA-binding transcription factor activity"/>
    <property type="evidence" value="ECO:0007669"/>
    <property type="project" value="InterPro"/>
</dbReference>
<evidence type="ECO:0000313" key="11">
    <source>
        <dbReference type="Proteomes" id="UP000285725"/>
    </source>
</evidence>
<evidence type="ECO:0000313" key="6">
    <source>
        <dbReference type="EMBL" id="MTR40644.1"/>
    </source>
</evidence>
<keyword evidence="3" id="KW-0238">DNA-binding</keyword>
<dbReference type="SUPFAM" id="SSF53850">
    <property type="entry name" value="Periplasmic binding protein-like II"/>
    <property type="match status" value="1"/>
</dbReference>
<dbReference type="Gene3D" id="1.10.10.10">
    <property type="entry name" value="Winged helix-like DNA-binding domain superfamily/Winged helix DNA-binding domain"/>
    <property type="match status" value="1"/>
</dbReference>
<evidence type="ECO:0000313" key="8">
    <source>
        <dbReference type="EMBL" id="MTS54464.1"/>
    </source>
</evidence>
<dbReference type="CDD" id="cd05466">
    <property type="entry name" value="PBP2_LTTR_substrate"/>
    <property type="match status" value="1"/>
</dbReference>
<evidence type="ECO:0000256" key="1">
    <source>
        <dbReference type="ARBA" id="ARBA00009437"/>
    </source>
</evidence>
<gene>
    <name evidence="9" type="ORF">DW820_01955</name>
    <name evidence="10" type="ORF">DWZ19_06745</name>
    <name evidence="6" type="ORF">GMC75_02825</name>
    <name evidence="7" type="ORF">GMC80_01040</name>
    <name evidence="8" type="ORF">GMC94_06215</name>
</gene>
<keyword evidence="2" id="KW-0805">Transcription regulation</keyword>
<dbReference type="InterPro" id="IPR005119">
    <property type="entry name" value="LysR_subst-bd"/>
</dbReference>
<comment type="caution">
    <text evidence="8">The sequence shown here is derived from an EMBL/GenBank/DDBJ whole genome shotgun (WGS) entry which is preliminary data.</text>
</comment>
<dbReference type="Proteomes" id="UP000430295">
    <property type="component" value="Unassembled WGS sequence"/>
</dbReference>
<evidence type="ECO:0000259" key="5">
    <source>
        <dbReference type="PROSITE" id="PS50931"/>
    </source>
</evidence>
<dbReference type="GO" id="GO:0003677">
    <property type="term" value="F:DNA binding"/>
    <property type="evidence" value="ECO:0007669"/>
    <property type="project" value="UniProtKB-KW"/>
</dbReference>
<dbReference type="Proteomes" id="UP000285773">
    <property type="component" value="Unassembled WGS sequence"/>
</dbReference>
<dbReference type="RefSeq" id="WP_003011186.1">
    <property type="nucleotide sequence ID" value="NZ_CABIWQ010000001.1"/>
</dbReference>
<dbReference type="EMBL" id="WMZA01000001">
    <property type="protein sequence ID" value="MTR61975.1"/>
    <property type="molecule type" value="Genomic_DNA"/>
</dbReference>
<sequence>MNIQQLRYVVAIANSGTFREAAEKMYVSQPSLSISVRDLEKELGFKIFRRTSSGTFLTRRGMEFYEKAQDVVKGFDVFQNQYASPEEEKKEFSISSQHYDFLPPLMTEFSIRYPENKNFRIFESTTVQILDEVAQGHSELGIIYLNRQNTKGIMQRVDKLGLEVVDLIPFQTHIYLRKGHPLAKKKKLVMEDLAQLPTVRFTQEKDEYLYYSENFVDTSSSSQMFNVTDRATLNGILERTDAYATGSGFLDSQSVNGITVIPLEDNLDNKMVYVKREEMDLSPVAEKFVEVMVEYFDQKR</sequence>
<dbReference type="EMBL" id="QRQU01000004">
    <property type="protein sequence ID" value="RHN25265.1"/>
    <property type="molecule type" value="Genomic_DNA"/>
</dbReference>
<evidence type="ECO:0000313" key="7">
    <source>
        <dbReference type="EMBL" id="MTR61975.1"/>
    </source>
</evidence>